<evidence type="ECO:0000256" key="1">
    <source>
        <dbReference type="ARBA" id="ARBA00022553"/>
    </source>
</evidence>
<keyword evidence="2" id="KW-0238">DNA-binding</keyword>
<reference evidence="6" key="1">
    <citation type="submission" date="2020-02" db="EMBL/GenBank/DDBJ databases">
        <authorList>
            <person name="Meier V. D."/>
        </authorList>
    </citation>
    <scope>NUCLEOTIDE SEQUENCE</scope>
    <source>
        <strain evidence="6">AVDCRST_MAG86</strain>
    </source>
</reference>
<organism evidence="6">
    <name type="scientific">uncultured Truepera sp</name>
    <dbReference type="NCBI Taxonomy" id="543023"/>
    <lineage>
        <taxon>Bacteria</taxon>
        <taxon>Thermotogati</taxon>
        <taxon>Deinococcota</taxon>
        <taxon>Deinococci</taxon>
        <taxon>Trueperales</taxon>
        <taxon>Trueperaceae</taxon>
        <taxon>Truepera</taxon>
        <taxon>environmental samples</taxon>
    </lineage>
</organism>
<dbReference type="InterPro" id="IPR039420">
    <property type="entry name" value="WalR-like"/>
</dbReference>
<dbReference type="InterPro" id="IPR058245">
    <property type="entry name" value="NreC/VraR/RcsB-like_REC"/>
</dbReference>
<dbReference type="SMART" id="SM00448">
    <property type="entry name" value="REC"/>
    <property type="match status" value="1"/>
</dbReference>
<dbReference type="CDD" id="cd17535">
    <property type="entry name" value="REC_NarL-like"/>
    <property type="match status" value="1"/>
</dbReference>
<evidence type="ECO:0000313" key="6">
    <source>
        <dbReference type="EMBL" id="CAA9588564.1"/>
    </source>
</evidence>
<feature type="domain" description="HTH luxR-type" evidence="4">
    <location>
        <begin position="141"/>
        <end position="206"/>
    </location>
</feature>
<dbReference type="GO" id="GO:0003677">
    <property type="term" value="F:DNA binding"/>
    <property type="evidence" value="ECO:0007669"/>
    <property type="project" value="UniProtKB-KW"/>
</dbReference>
<dbReference type="PROSITE" id="PS50110">
    <property type="entry name" value="RESPONSE_REGULATORY"/>
    <property type="match status" value="1"/>
</dbReference>
<evidence type="ECO:0000256" key="2">
    <source>
        <dbReference type="ARBA" id="ARBA00023125"/>
    </source>
</evidence>
<dbReference type="EMBL" id="CADCWP010000363">
    <property type="protein sequence ID" value="CAA9588564.1"/>
    <property type="molecule type" value="Genomic_DNA"/>
</dbReference>
<dbReference type="Gene3D" id="3.40.50.2300">
    <property type="match status" value="1"/>
</dbReference>
<gene>
    <name evidence="6" type="ORF">AVDCRST_MAG86-4143</name>
</gene>
<dbReference type="InterPro" id="IPR000792">
    <property type="entry name" value="Tscrpt_reg_LuxR_C"/>
</dbReference>
<dbReference type="SUPFAM" id="SSF52172">
    <property type="entry name" value="CheY-like"/>
    <property type="match status" value="1"/>
</dbReference>
<dbReference type="GO" id="GO:0000160">
    <property type="term" value="P:phosphorelay signal transduction system"/>
    <property type="evidence" value="ECO:0007669"/>
    <property type="project" value="InterPro"/>
</dbReference>
<sequence length="210" mass="22784">MTSRVRVLIVDDHPMVREGLGAMLRTQPDFEVVGFAGSGREALLASQETYPDVVLMDLRMPDMDGATATAKLREIAPAVRVLVLTTYDSDADIVRAVEAGAIGYLLKDVPHEALFQAVRGVARGERPLATVVAEKLLRRTLEQTSETLTSRELEVLSLVAQGLSNKRVAAYLGVTEATVKAHLLRTFDKLGADSRTGAVMVALERGLLSW</sequence>
<evidence type="ECO:0000259" key="4">
    <source>
        <dbReference type="PROSITE" id="PS50043"/>
    </source>
</evidence>
<feature type="modified residue" description="4-aspartylphosphate" evidence="3">
    <location>
        <position position="57"/>
    </location>
</feature>
<dbReference type="SUPFAM" id="SSF46894">
    <property type="entry name" value="C-terminal effector domain of the bipartite response regulators"/>
    <property type="match status" value="1"/>
</dbReference>
<evidence type="ECO:0000256" key="3">
    <source>
        <dbReference type="PROSITE-ProRule" id="PRU00169"/>
    </source>
</evidence>
<dbReference type="PRINTS" id="PR00038">
    <property type="entry name" value="HTHLUXR"/>
</dbReference>
<dbReference type="PROSITE" id="PS00622">
    <property type="entry name" value="HTH_LUXR_1"/>
    <property type="match status" value="1"/>
</dbReference>
<dbReference type="CDD" id="cd06170">
    <property type="entry name" value="LuxR_C_like"/>
    <property type="match status" value="1"/>
</dbReference>
<dbReference type="InterPro" id="IPR016032">
    <property type="entry name" value="Sig_transdc_resp-reg_C-effctor"/>
</dbReference>
<evidence type="ECO:0000259" key="5">
    <source>
        <dbReference type="PROSITE" id="PS50110"/>
    </source>
</evidence>
<keyword evidence="1 3" id="KW-0597">Phosphoprotein</keyword>
<protein>
    <submittedName>
        <fullName evidence="6">Two-component transcriptional response regulator, LuxR family</fullName>
    </submittedName>
</protein>
<proteinExistence type="predicted"/>
<dbReference type="AlphaFoldDB" id="A0A6J4VTI4"/>
<accession>A0A6J4VTI4</accession>
<dbReference type="Pfam" id="PF00196">
    <property type="entry name" value="GerE"/>
    <property type="match status" value="1"/>
</dbReference>
<dbReference type="PANTHER" id="PTHR43214">
    <property type="entry name" value="TWO-COMPONENT RESPONSE REGULATOR"/>
    <property type="match status" value="1"/>
</dbReference>
<dbReference type="InterPro" id="IPR001789">
    <property type="entry name" value="Sig_transdc_resp-reg_receiver"/>
</dbReference>
<name>A0A6J4VTI4_9DEIN</name>
<dbReference type="Pfam" id="PF00072">
    <property type="entry name" value="Response_reg"/>
    <property type="match status" value="1"/>
</dbReference>
<dbReference type="PROSITE" id="PS50043">
    <property type="entry name" value="HTH_LUXR_2"/>
    <property type="match status" value="1"/>
</dbReference>
<dbReference type="GO" id="GO:0006355">
    <property type="term" value="P:regulation of DNA-templated transcription"/>
    <property type="evidence" value="ECO:0007669"/>
    <property type="project" value="InterPro"/>
</dbReference>
<dbReference type="InterPro" id="IPR011006">
    <property type="entry name" value="CheY-like_superfamily"/>
</dbReference>
<dbReference type="SMART" id="SM00421">
    <property type="entry name" value="HTH_LUXR"/>
    <property type="match status" value="1"/>
</dbReference>
<feature type="domain" description="Response regulatory" evidence="5">
    <location>
        <begin position="6"/>
        <end position="122"/>
    </location>
</feature>